<name>A0A0A9FIC7_ARUDO</name>
<reference evidence="1" key="2">
    <citation type="journal article" date="2015" name="Data Brief">
        <title>Shoot transcriptome of the giant reed, Arundo donax.</title>
        <authorList>
            <person name="Barrero R.A."/>
            <person name="Guerrero F.D."/>
            <person name="Moolhuijzen P."/>
            <person name="Goolsby J.A."/>
            <person name="Tidwell J."/>
            <person name="Bellgard S.E."/>
            <person name="Bellgard M.I."/>
        </authorList>
    </citation>
    <scope>NUCLEOTIDE SEQUENCE</scope>
    <source>
        <tissue evidence="1">Shoot tissue taken approximately 20 cm above the soil surface</tissue>
    </source>
</reference>
<evidence type="ECO:0000313" key="1">
    <source>
        <dbReference type="EMBL" id="JAE08018.1"/>
    </source>
</evidence>
<proteinExistence type="predicted"/>
<dbReference type="AlphaFoldDB" id="A0A0A9FIC7"/>
<accession>A0A0A9FIC7</accession>
<organism evidence="1">
    <name type="scientific">Arundo donax</name>
    <name type="common">Giant reed</name>
    <name type="synonym">Donax arundinaceus</name>
    <dbReference type="NCBI Taxonomy" id="35708"/>
    <lineage>
        <taxon>Eukaryota</taxon>
        <taxon>Viridiplantae</taxon>
        <taxon>Streptophyta</taxon>
        <taxon>Embryophyta</taxon>
        <taxon>Tracheophyta</taxon>
        <taxon>Spermatophyta</taxon>
        <taxon>Magnoliopsida</taxon>
        <taxon>Liliopsida</taxon>
        <taxon>Poales</taxon>
        <taxon>Poaceae</taxon>
        <taxon>PACMAD clade</taxon>
        <taxon>Arundinoideae</taxon>
        <taxon>Arundineae</taxon>
        <taxon>Arundo</taxon>
    </lineage>
</organism>
<sequence length="153" mass="17559">MSTLQPTEGHHSVPGAAESQPYRVLLVELCLLRSPEHAGTRTPEFHWLKLHQFEDIHWNRRQHPLHRRCCKFVNKPRPLHPLHCHHPMTGHPQPFEVTSRPVFPWQTSFVQVMNSTSRSCLADLRYDASTPPAFGALQSVLMLVSLLTDFEAS</sequence>
<protein>
    <submittedName>
        <fullName evidence="1">Uncharacterized protein</fullName>
    </submittedName>
</protein>
<dbReference type="EMBL" id="GBRH01189878">
    <property type="protein sequence ID" value="JAE08018.1"/>
    <property type="molecule type" value="Transcribed_RNA"/>
</dbReference>
<reference evidence="1" key="1">
    <citation type="submission" date="2014-09" db="EMBL/GenBank/DDBJ databases">
        <authorList>
            <person name="Magalhaes I.L.F."/>
            <person name="Oliveira U."/>
            <person name="Santos F.R."/>
            <person name="Vidigal T.H.D.A."/>
            <person name="Brescovit A.D."/>
            <person name="Santos A.J."/>
        </authorList>
    </citation>
    <scope>NUCLEOTIDE SEQUENCE</scope>
    <source>
        <tissue evidence="1">Shoot tissue taken approximately 20 cm above the soil surface</tissue>
    </source>
</reference>